<evidence type="ECO:0000313" key="2">
    <source>
        <dbReference type="EMBL" id="CAF0896207.1"/>
    </source>
</evidence>
<organism evidence="2 4">
    <name type="scientific">Adineta steineri</name>
    <dbReference type="NCBI Taxonomy" id="433720"/>
    <lineage>
        <taxon>Eukaryota</taxon>
        <taxon>Metazoa</taxon>
        <taxon>Spiralia</taxon>
        <taxon>Gnathifera</taxon>
        <taxon>Rotifera</taxon>
        <taxon>Eurotatoria</taxon>
        <taxon>Bdelloidea</taxon>
        <taxon>Adinetida</taxon>
        <taxon>Adinetidae</taxon>
        <taxon>Adineta</taxon>
    </lineage>
</organism>
<sequence>MNSFIATLAGLFLVYATVITTVYSVDLHGVEVTKDELISLTRDHFGRTDPDALLNGFFPVWAVIQFLISAFFLVIALLSVACYLLGCRTPAEERTKRVK</sequence>
<dbReference type="EMBL" id="CAJNOM010000042">
    <property type="protein sequence ID" value="CAF0896207.1"/>
    <property type="molecule type" value="Genomic_DNA"/>
</dbReference>
<keyword evidence="4" id="KW-1185">Reference proteome</keyword>
<evidence type="ECO:0000313" key="4">
    <source>
        <dbReference type="Proteomes" id="UP000663832"/>
    </source>
</evidence>
<dbReference type="OrthoDB" id="10015198at2759"/>
<feature type="transmembrane region" description="Helical" evidence="1">
    <location>
        <begin position="60"/>
        <end position="86"/>
    </location>
</feature>
<dbReference type="AlphaFoldDB" id="A0A813ZAI0"/>
<dbReference type="Proteomes" id="UP000663832">
    <property type="component" value="Unassembled WGS sequence"/>
</dbReference>
<keyword evidence="1" id="KW-0812">Transmembrane</keyword>
<reference evidence="2" key="1">
    <citation type="submission" date="2021-02" db="EMBL/GenBank/DDBJ databases">
        <authorList>
            <person name="Nowell W R."/>
        </authorList>
    </citation>
    <scope>NUCLEOTIDE SEQUENCE</scope>
</reference>
<accession>A0A813ZAI0</accession>
<dbReference type="EMBL" id="CAJNOI010000041">
    <property type="protein sequence ID" value="CAF0915211.1"/>
    <property type="molecule type" value="Genomic_DNA"/>
</dbReference>
<protein>
    <submittedName>
        <fullName evidence="2">Uncharacterized protein</fullName>
    </submittedName>
</protein>
<evidence type="ECO:0000313" key="3">
    <source>
        <dbReference type="EMBL" id="CAF0915211.1"/>
    </source>
</evidence>
<comment type="caution">
    <text evidence="2">The sequence shown here is derived from an EMBL/GenBank/DDBJ whole genome shotgun (WGS) entry which is preliminary data.</text>
</comment>
<keyword evidence="1" id="KW-0472">Membrane</keyword>
<keyword evidence="1" id="KW-1133">Transmembrane helix</keyword>
<gene>
    <name evidence="3" type="ORF">BJG266_LOCUS11221</name>
    <name evidence="2" type="ORF">QVE165_LOCUS9218</name>
</gene>
<dbReference type="Proteomes" id="UP000663877">
    <property type="component" value="Unassembled WGS sequence"/>
</dbReference>
<proteinExistence type="predicted"/>
<name>A0A813ZAI0_9BILA</name>
<evidence type="ECO:0000256" key="1">
    <source>
        <dbReference type="SAM" id="Phobius"/>
    </source>
</evidence>